<evidence type="ECO:0000313" key="2">
    <source>
        <dbReference type="Proteomes" id="UP000265520"/>
    </source>
</evidence>
<keyword evidence="2" id="KW-1185">Reference proteome</keyword>
<name>A0A392RWJ8_9FABA</name>
<proteinExistence type="predicted"/>
<evidence type="ECO:0000313" key="1">
    <source>
        <dbReference type="EMBL" id="MCI41011.1"/>
    </source>
</evidence>
<feature type="non-terminal residue" evidence="1">
    <location>
        <position position="46"/>
    </location>
</feature>
<dbReference type="Proteomes" id="UP000265520">
    <property type="component" value="Unassembled WGS sequence"/>
</dbReference>
<comment type="caution">
    <text evidence="1">The sequence shown here is derived from an EMBL/GenBank/DDBJ whole genome shotgun (WGS) entry which is preliminary data.</text>
</comment>
<dbReference type="EMBL" id="LXQA010286588">
    <property type="protein sequence ID" value="MCI41011.1"/>
    <property type="molecule type" value="Genomic_DNA"/>
</dbReference>
<sequence length="46" mass="5055">MKQKNWGCCCYWRNAQEGMAQGAVARCVVAAYSGCGARRRLGCALR</sequence>
<accession>A0A392RWJ8</accession>
<organism evidence="1 2">
    <name type="scientific">Trifolium medium</name>
    <dbReference type="NCBI Taxonomy" id="97028"/>
    <lineage>
        <taxon>Eukaryota</taxon>
        <taxon>Viridiplantae</taxon>
        <taxon>Streptophyta</taxon>
        <taxon>Embryophyta</taxon>
        <taxon>Tracheophyta</taxon>
        <taxon>Spermatophyta</taxon>
        <taxon>Magnoliopsida</taxon>
        <taxon>eudicotyledons</taxon>
        <taxon>Gunneridae</taxon>
        <taxon>Pentapetalae</taxon>
        <taxon>rosids</taxon>
        <taxon>fabids</taxon>
        <taxon>Fabales</taxon>
        <taxon>Fabaceae</taxon>
        <taxon>Papilionoideae</taxon>
        <taxon>50 kb inversion clade</taxon>
        <taxon>NPAAA clade</taxon>
        <taxon>Hologalegina</taxon>
        <taxon>IRL clade</taxon>
        <taxon>Trifolieae</taxon>
        <taxon>Trifolium</taxon>
    </lineage>
</organism>
<protein>
    <submittedName>
        <fullName evidence="1">Uncharacterized protein</fullName>
    </submittedName>
</protein>
<reference evidence="1 2" key="1">
    <citation type="journal article" date="2018" name="Front. Plant Sci.">
        <title>Red Clover (Trifolium pratense) and Zigzag Clover (T. medium) - A Picture of Genomic Similarities and Differences.</title>
        <authorList>
            <person name="Dluhosova J."/>
            <person name="Istvanek J."/>
            <person name="Nedelnik J."/>
            <person name="Repkova J."/>
        </authorList>
    </citation>
    <scope>NUCLEOTIDE SEQUENCE [LARGE SCALE GENOMIC DNA]</scope>
    <source>
        <strain evidence="2">cv. 10/8</strain>
        <tissue evidence="1">Leaf</tissue>
    </source>
</reference>
<dbReference type="AlphaFoldDB" id="A0A392RWJ8"/>